<evidence type="ECO:0000313" key="1">
    <source>
        <dbReference type="EMBL" id="AJQ17419.1"/>
    </source>
</evidence>
<proteinExistence type="predicted"/>
<protein>
    <submittedName>
        <fullName evidence="1">Uncharacterized protein</fullName>
    </submittedName>
</protein>
<accession>A0A0C5PJI8</accession>
<keyword evidence="1" id="KW-0614">Plasmid</keyword>
<organism evidence="1">
    <name type="scientific">Shigella flexneri 4c</name>
    <dbReference type="NCBI Taxonomy" id="1617964"/>
    <lineage>
        <taxon>Bacteria</taxon>
        <taxon>Pseudomonadati</taxon>
        <taxon>Pseudomonadota</taxon>
        <taxon>Gammaproteobacteria</taxon>
        <taxon>Enterobacterales</taxon>
        <taxon>Enterobacteriaceae</taxon>
        <taxon>Shigella</taxon>
    </lineage>
</organism>
<sequence>MRQQSHRLPVNSLNERVIFRKSECGQRAGIWAMMCPALEAFCLMT</sequence>
<reference evidence="1" key="1">
    <citation type="submission" date="2014-01" db="EMBL/GenBank/DDBJ databases">
        <title>The resistance and spreading mechanisms of plasmid-mediated fluoroquinolone resistance genes.</title>
        <authorList>
            <person name="Pu X.-Y."/>
            <person name="Pan J.-C."/>
            <person name="Zhang W."/>
            <person name="Chen H."/>
            <person name="Zhu C."/>
        </authorList>
    </citation>
    <scope>NUCLEOTIDE SEQUENCE</scope>
    <source>
        <strain evidence="1">072</strain>
        <plasmid evidence="1">pSF07201</plasmid>
    </source>
</reference>
<dbReference type="AlphaFoldDB" id="A0A0C5PJI8"/>
<name>A0A0C5PJI8_SHIFL</name>
<geneLocation type="plasmid" evidence="1">
    <name>pSF07201</name>
</geneLocation>
<dbReference type="EMBL" id="KJ201887">
    <property type="protein sequence ID" value="AJQ17419.1"/>
    <property type="molecule type" value="Genomic_DNA"/>
</dbReference>
<gene>
    <name evidence="1" type="ORF">pSF07201_043</name>
</gene>